<name>A0AAE1HJ10_9NEOP</name>
<reference evidence="2" key="2">
    <citation type="journal article" date="2023" name="BMC Genomics">
        <title>Pest status, molecular evolution, and epigenetic factors derived from the genome assembly of Frankliniella fusca, a thysanopteran phytovirus vector.</title>
        <authorList>
            <person name="Catto M.A."/>
            <person name="Labadie P.E."/>
            <person name="Jacobson A.L."/>
            <person name="Kennedy G.G."/>
            <person name="Srinivasan R."/>
            <person name="Hunt B.G."/>
        </authorList>
    </citation>
    <scope>NUCLEOTIDE SEQUENCE</scope>
    <source>
        <strain evidence="2">PL_HMW_Pooled</strain>
    </source>
</reference>
<dbReference type="EMBL" id="JAHWGI010001079">
    <property type="protein sequence ID" value="KAK3922256.1"/>
    <property type="molecule type" value="Genomic_DNA"/>
</dbReference>
<proteinExistence type="predicted"/>
<comment type="caution">
    <text evidence="2">The sequence shown here is derived from an EMBL/GenBank/DDBJ whole genome shotgun (WGS) entry which is preliminary data.</text>
</comment>
<evidence type="ECO:0000313" key="2">
    <source>
        <dbReference type="EMBL" id="KAK3922256.1"/>
    </source>
</evidence>
<dbReference type="Proteomes" id="UP001219518">
    <property type="component" value="Unassembled WGS sequence"/>
</dbReference>
<sequence>MLKLIGPCEKRLSTPPNMPNLPLESKTALETYEAFLKESDANLAAVVSTLQTAFPQSDLAAAEDALRKWLKDAKCRKQMKVSSPTKSSRFKPRSPNSKSRSSCRT</sequence>
<organism evidence="2 3">
    <name type="scientific">Frankliniella fusca</name>
    <dbReference type="NCBI Taxonomy" id="407009"/>
    <lineage>
        <taxon>Eukaryota</taxon>
        <taxon>Metazoa</taxon>
        <taxon>Ecdysozoa</taxon>
        <taxon>Arthropoda</taxon>
        <taxon>Hexapoda</taxon>
        <taxon>Insecta</taxon>
        <taxon>Pterygota</taxon>
        <taxon>Neoptera</taxon>
        <taxon>Paraneoptera</taxon>
        <taxon>Thysanoptera</taxon>
        <taxon>Terebrantia</taxon>
        <taxon>Thripoidea</taxon>
        <taxon>Thripidae</taxon>
        <taxon>Frankliniella</taxon>
    </lineage>
</organism>
<evidence type="ECO:0000256" key="1">
    <source>
        <dbReference type="SAM" id="MobiDB-lite"/>
    </source>
</evidence>
<evidence type="ECO:0000313" key="3">
    <source>
        <dbReference type="Proteomes" id="UP001219518"/>
    </source>
</evidence>
<protein>
    <submittedName>
        <fullName evidence="2">Auxin-responsive protein IAA18</fullName>
    </submittedName>
</protein>
<feature type="region of interest" description="Disordered" evidence="1">
    <location>
        <begin position="77"/>
        <end position="105"/>
    </location>
</feature>
<keyword evidence="3" id="KW-1185">Reference proteome</keyword>
<dbReference type="AlphaFoldDB" id="A0AAE1HJ10"/>
<reference evidence="2" key="1">
    <citation type="submission" date="2021-07" db="EMBL/GenBank/DDBJ databases">
        <authorList>
            <person name="Catto M.A."/>
            <person name="Jacobson A."/>
            <person name="Kennedy G."/>
            <person name="Labadie P."/>
            <person name="Hunt B.G."/>
            <person name="Srinivasan R."/>
        </authorList>
    </citation>
    <scope>NUCLEOTIDE SEQUENCE</scope>
    <source>
        <strain evidence="2">PL_HMW_Pooled</strain>
        <tissue evidence="2">Head</tissue>
    </source>
</reference>
<gene>
    <name evidence="2" type="ORF">KUF71_011730</name>
</gene>
<accession>A0AAE1HJ10</accession>
<feature type="compositionally biased region" description="Low complexity" evidence="1">
    <location>
        <begin position="93"/>
        <end position="105"/>
    </location>
</feature>